<dbReference type="NCBIfam" id="TIGR02937">
    <property type="entry name" value="sigma70-ECF"/>
    <property type="match status" value="1"/>
</dbReference>
<dbReference type="Pfam" id="PF04545">
    <property type="entry name" value="Sigma70_r4"/>
    <property type="match status" value="1"/>
</dbReference>
<evidence type="ECO:0000313" key="2">
    <source>
        <dbReference type="EMBL" id="PWJ12688.1"/>
    </source>
</evidence>
<sequence length="97" mass="11275">MAKRDTYSDSFTGEADRGIRLILGLNDDEDGSRVRRVMLKIINNELTPRQKEIIMLYYFKDMDTVTIGKKLGVSSQAVCAVMSRARLKLYRFLQYYI</sequence>
<dbReference type="Proteomes" id="UP000245720">
    <property type="component" value="Unassembled WGS sequence"/>
</dbReference>
<dbReference type="Gene3D" id="1.10.10.10">
    <property type="entry name" value="Winged helix-like DNA-binding domain superfamily/Winged helix DNA-binding domain"/>
    <property type="match status" value="1"/>
</dbReference>
<comment type="caution">
    <text evidence="2">The sequence shown here is derived from an EMBL/GenBank/DDBJ whole genome shotgun (WGS) entry which is preliminary data.</text>
</comment>
<evidence type="ECO:0000259" key="1">
    <source>
        <dbReference type="Pfam" id="PF04545"/>
    </source>
</evidence>
<dbReference type="EMBL" id="QGDI01000006">
    <property type="protein sequence ID" value="PWJ12688.1"/>
    <property type="molecule type" value="Genomic_DNA"/>
</dbReference>
<dbReference type="GO" id="GO:0006352">
    <property type="term" value="P:DNA-templated transcription initiation"/>
    <property type="evidence" value="ECO:0007669"/>
    <property type="project" value="InterPro"/>
</dbReference>
<dbReference type="InterPro" id="IPR036388">
    <property type="entry name" value="WH-like_DNA-bd_sf"/>
</dbReference>
<proteinExistence type="predicted"/>
<gene>
    <name evidence="2" type="ORF">IE37_01771</name>
</gene>
<dbReference type="InterPro" id="IPR007630">
    <property type="entry name" value="RNA_pol_sigma70_r4"/>
</dbReference>
<dbReference type="InterPro" id="IPR013324">
    <property type="entry name" value="RNA_pol_sigma_r3/r4-like"/>
</dbReference>
<organism evidence="2 3">
    <name type="scientific">Ruminococcus flavefaciens</name>
    <dbReference type="NCBI Taxonomy" id="1265"/>
    <lineage>
        <taxon>Bacteria</taxon>
        <taxon>Bacillati</taxon>
        <taxon>Bacillota</taxon>
        <taxon>Clostridia</taxon>
        <taxon>Eubacteriales</taxon>
        <taxon>Oscillospiraceae</taxon>
        <taxon>Ruminococcus</taxon>
    </lineage>
</organism>
<name>A0A315XZ72_RUMFL</name>
<dbReference type="InterPro" id="IPR014284">
    <property type="entry name" value="RNA_pol_sigma-70_dom"/>
</dbReference>
<dbReference type="SUPFAM" id="SSF88659">
    <property type="entry name" value="Sigma3 and sigma4 domains of RNA polymerase sigma factors"/>
    <property type="match status" value="1"/>
</dbReference>
<feature type="domain" description="RNA polymerase sigma-70 region 4" evidence="1">
    <location>
        <begin position="45"/>
        <end position="90"/>
    </location>
</feature>
<evidence type="ECO:0000313" key="3">
    <source>
        <dbReference type="Proteomes" id="UP000245720"/>
    </source>
</evidence>
<accession>A0A315XZ72</accession>
<protein>
    <submittedName>
        <fullName evidence="2">RNA polymerase sigma factor (Sigma-70 family)</fullName>
    </submittedName>
</protein>
<dbReference type="AlphaFoldDB" id="A0A315XZ72"/>
<dbReference type="GO" id="GO:0003700">
    <property type="term" value="F:DNA-binding transcription factor activity"/>
    <property type="evidence" value="ECO:0007669"/>
    <property type="project" value="InterPro"/>
</dbReference>
<reference evidence="2 3" key="1">
    <citation type="submission" date="2018-05" db="EMBL/GenBank/DDBJ databases">
        <title>The Hungate 1000. A catalogue of reference genomes from the rumen microbiome.</title>
        <authorList>
            <person name="Kelly W."/>
        </authorList>
    </citation>
    <scope>NUCLEOTIDE SEQUENCE [LARGE SCALE GENOMIC DNA]</scope>
    <source>
        <strain evidence="2 3">SAb67</strain>
    </source>
</reference>